<evidence type="ECO:0008006" key="3">
    <source>
        <dbReference type="Google" id="ProtNLM"/>
    </source>
</evidence>
<dbReference type="OrthoDB" id="2283785at2759"/>
<dbReference type="Gene3D" id="2.60.40.640">
    <property type="match status" value="1"/>
</dbReference>
<dbReference type="InterPro" id="IPR014752">
    <property type="entry name" value="Arrestin-like_C"/>
</dbReference>
<dbReference type="PANTHER" id="PTHR31904:SF1">
    <property type="entry name" value="BYPASS OF STOP CODON PROTEIN 5-RELATED"/>
    <property type="match status" value="1"/>
</dbReference>
<accession>I7ZYB3</accession>
<sequence>MSITDIFSVDIALRTGQNNTHESYLYSHLTGDKIHGVVTVRSHCDIRVDGIEVSFIGEERTILQTGKAYRQFQDLKYLIDDSSFPPGKLFKERHRYQFEFTFEVPDHLSPDVCNHKITSPTIRQAHLRPPPSFGDPSVSGLGGKLKDDYAPPTCKILYTIQAALFRNIPVIDKRDILLVHKIKLRVKPAVDEWPPLDLLSSVNDYCLEADHAVLDSRTKEEYGQLTVTLEPPKSFRLPLRDPHSLISSTVNLFLHYKVTGEQSDLPQLQSFRGKLVATTFYTASYYEDVPSKQKDFFGRPKNYSETHFPPFSYSIASLDWVPAEENCYVATLLVPITLPRLNFIPSFHTCLTSRVYALDLRLVVPGASPFYLRAPVHIYAQRDPSALPSYIATIWQSAEYRYY</sequence>
<comment type="caution">
    <text evidence="1">The sequence shown here is derived from an EMBL/GenBank/DDBJ whole genome shotgun (WGS) entry which is preliminary data.</text>
</comment>
<evidence type="ECO:0000313" key="2">
    <source>
        <dbReference type="Proteomes" id="UP000002812"/>
    </source>
</evidence>
<protein>
    <recommendedName>
        <fullName evidence="3">Arrestin-like N-terminal domain-containing protein</fullName>
    </recommendedName>
</protein>
<organism evidence="1 2">
    <name type="scientific">Aspergillus oryzae (strain 3.042)</name>
    <name type="common">Yellow koji mold</name>
    <dbReference type="NCBI Taxonomy" id="1160506"/>
    <lineage>
        <taxon>Eukaryota</taxon>
        <taxon>Fungi</taxon>
        <taxon>Dikarya</taxon>
        <taxon>Ascomycota</taxon>
        <taxon>Pezizomycotina</taxon>
        <taxon>Eurotiomycetes</taxon>
        <taxon>Eurotiomycetidae</taxon>
        <taxon>Eurotiales</taxon>
        <taxon>Aspergillaceae</taxon>
        <taxon>Aspergillus</taxon>
        <taxon>Aspergillus subgen. Circumdati</taxon>
    </lineage>
</organism>
<evidence type="ECO:0000313" key="1">
    <source>
        <dbReference type="EMBL" id="EIT77294.1"/>
    </source>
</evidence>
<dbReference type="HOGENOM" id="CLU_032323_0_0_1"/>
<dbReference type="Proteomes" id="UP000002812">
    <property type="component" value="Unassembled WGS sequence"/>
</dbReference>
<reference evidence="1 2" key="1">
    <citation type="journal article" date="2012" name="Eukaryot. Cell">
        <title>Draft genome sequence of Aspergillus oryzae strain 3.042.</title>
        <authorList>
            <person name="Zhao G."/>
            <person name="Yao Y."/>
            <person name="Qi W."/>
            <person name="Wang C."/>
            <person name="Hou L."/>
            <person name="Zeng B."/>
            <person name="Cao X."/>
        </authorList>
    </citation>
    <scope>NUCLEOTIDE SEQUENCE [LARGE SCALE GENOMIC DNA]</scope>
    <source>
        <strain evidence="1 2">3.042</strain>
    </source>
</reference>
<dbReference type="PANTHER" id="PTHR31904">
    <property type="entry name" value="BYPASS OF STOP CODON PROTEIN 5-RELATED"/>
    <property type="match status" value="1"/>
</dbReference>
<dbReference type="AlphaFoldDB" id="I7ZYB3"/>
<gene>
    <name evidence="1" type="ORF">Ao3042_06545</name>
</gene>
<proteinExistence type="predicted"/>
<dbReference type="InterPro" id="IPR039634">
    <property type="entry name" value="Bul1-like"/>
</dbReference>
<dbReference type="EMBL" id="AKHY01000150">
    <property type="protein sequence ID" value="EIT77294.1"/>
    <property type="molecule type" value="Genomic_DNA"/>
</dbReference>
<name>I7ZYB3_ASPO3</name>
<reference evidence="2" key="2">
    <citation type="submission" date="2012-06" db="EMBL/GenBank/DDBJ databases">
        <title>Comparative genomic analyses of Aspergillus oryzae 3.042 and A. oryzae RIB40 for soy-sauce fermentation.</title>
        <authorList>
            <person name="Zhao G."/>
            <person name="Hou L."/>
            <person name="Wang C."/>
            <person name="Cao X."/>
        </authorList>
    </citation>
    <scope>NUCLEOTIDE SEQUENCE [LARGE SCALE GENOMIC DNA]</scope>
    <source>
        <strain evidence="2">3.042</strain>
    </source>
</reference>